<evidence type="ECO:0000256" key="5">
    <source>
        <dbReference type="ARBA" id="ARBA00023136"/>
    </source>
</evidence>
<dbReference type="Pfam" id="PF01925">
    <property type="entry name" value="TauE"/>
    <property type="match status" value="1"/>
</dbReference>
<organism evidence="7 8">
    <name type="scientific">[Eubacterium] siraeum</name>
    <dbReference type="NCBI Taxonomy" id="39492"/>
    <lineage>
        <taxon>Bacteria</taxon>
        <taxon>Bacillati</taxon>
        <taxon>Bacillota</taxon>
        <taxon>Clostridia</taxon>
        <taxon>Eubacteriales</taxon>
        <taxon>Oscillospiraceae</taxon>
        <taxon>Oscillospiraceae incertae sedis</taxon>
    </lineage>
</organism>
<keyword evidence="3 6" id="KW-0812">Transmembrane</keyword>
<feature type="transmembrane region" description="Helical" evidence="6">
    <location>
        <begin position="20"/>
        <end position="43"/>
    </location>
</feature>
<dbReference type="InterPro" id="IPR051598">
    <property type="entry name" value="TSUP/Inactive_protease-like"/>
</dbReference>
<evidence type="ECO:0000313" key="7">
    <source>
        <dbReference type="EMBL" id="CUQ81249.1"/>
    </source>
</evidence>
<reference evidence="7 8" key="1">
    <citation type="submission" date="2015-09" db="EMBL/GenBank/DDBJ databases">
        <authorList>
            <consortium name="Pathogen Informatics"/>
        </authorList>
    </citation>
    <scope>NUCLEOTIDE SEQUENCE [LARGE SCALE GENOMIC DNA]</scope>
    <source>
        <strain evidence="7 8">2789STDY5834928</strain>
    </source>
</reference>
<dbReference type="AlphaFoldDB" id="A0A174Z8C7"/>
<dbReference type="PANTHER" id="PTHR43701">
    <property type="entry name" value="MEMBRANE TRANSPORTER PROTEIN MJ0441-RELATED"/>
    <property type="match status" value="1"/>
</dbReference>
<gene>
    <name evidence="7" type="ORF">ERS852540_00233</name>
</gene>
<name>A0A174Z8C7_9FIRM</name>
<evidence type="ECO:0000256" key="4">
    <source>
        <dbReference type="ARBA" id="ARBA00022989"/>
    </source>
</evidence>
<comment type="similarity">
    <text evidence="2 6">Belongs to the 4-toluene sulfonate uptake permease (TSUP) (TC 2.A.102) family.</text>
</comment>
<evidence type="ECO:0000256" key="1">
    <source>
        <dbReference type="ARBA" id="ARBA00004141"/>
    </source>
</evidence>
<evidence type="ECO:0000256" key="2">
    <source>
        <dbReference type="ARBA" id="ARBA00009142"/>
    </source>
</evidence>
<feature type="transmembrane region" description="Helical" evidence="6">
    <location>
        <begin position="108"/>
        <end position="125"/>
    </location>
</feature>
<dbReference type="EMBL" id="CZBY01000001">
    <property type="protein sequence ID" value="CUQ81249.1"/>
    <property type="molecule type" value="Genomic_DNA"/>
</dbReference>
<evidence type="ECO:0000256" key="3">
    <source>
        <dbReference type="ARBA" id="ARBA00022692"/>
    </source>
</evidence>
<comment type="subcellular location">
    <subcellularLocation>
        <location evidence="6">Cell membrane</location>
        <topology evidence="6">Multi-pass membrane protein</topology>
    </subcellularLocation>
    <subcellularLocation>
        <location evidence="1">Membrane</location>
        <topology evidence="1">Multi-pass membrane protein</topology>
    </subcellularLocation>
</comment>
<dbReference type="PANTHER" id="PTHR43701:SF2">
    <property type="entry name" value="MEMBRANE TRANSPORTER PROTEIN YJNA-RELATED"/>
    <property type="match status" value="1"/>
</dbReference>
<dbReference type="InterPro" id="IPR002781">
    <property type="entry name" value="TM_pro_TauE-like"/>
</dbReference>
<keyword evidence="6" id="KW-1003">Cell membrane</keyword>
<dbReference type="OrthoDB" id="1863946at2"/>
<evidence type="ECO:0000313" key="8">
    <source>
        <dbReference type="Proteomes" id="UP000095662"/>
    </source>
</evidence>
<evidence type="ECO:0000256" key="6">
    <source>
        <dbReference type="RuleBase" id="RU363041"/>
    </source>
</evidence>
<sequence>MNSKRKRKSDRTGKHAHLLYGSLCGFLNGLFGSGGGTVAVPVFEKNGTEPKKAHASSVALIFVLSLVTAVIYLMNGKLDFGTAWEYIPYGLIGAILGSFLLGKIPDRLIRIIFGLLMIASGVKMIL</sequence>
<accession>A0A174Z8C7</accession>
<dbReference type="STRING" id="39492.ERS852540_00233"/>
<keyword evidence="5 6" id="KW-0472">Membrane</keyword>
<keyword evidence="4 6" id="KW-1133">Transmembrane helix</keyword>
<feature type="transmembrane region" description="Helical" evidence="6">
    <location>
        <begin position="86"/>
        <end position="102"/>
    </location>
</feature>
<proteinExistence type="inferred from homology"/>
<dbReference type="Proteomes" id="UP000095662">
    <property type="component" value="Unassembled WGS sequence"/>
</dbReference>
<feature type="transmembrane region" description="Helical" evidence="6">
    <location>
        <begin position="55"/>
        <end position="74"/>
    </location>
</feature>
<protein>
    <recommendedName>
        <fullName evidence="6">Probable membrane transporter protein</fullName>
    </recommendedName>
</protein>
<dbReference type="GO" id="GO:0005886">
    <property type="term" value="C:plasma membrane"/>
    <property type="evidence" value="ECO:0007669"/>
    <property type="project" value="UniProtKB-SubCell"/>
</dbReference>